<dbReference type="AlphaFoldDB" id="A0A2S5A6Z4"/>
<dbReference type="OrthoDB" id="9801102at2"/>
<evidence type="ECO:0000256" key="1">
    <source>
        <dbReference type="ARBA" id="ARBA00008172"/>
    </source>
</evidence>
<comment type="caution">
    <text evidence="7">The sequence shown here is derived from an EMBL/GenBank/DDBJ whole genome shotgun (WGS) entry which is preliminary data.</text>
</comment>
<dbReference type="EMBL" id="PQVG01000007">
    <property type="protein sequence ID" value="POY38276.1"/>
    <property type="molecule type" value="Genomic_DNA"/>
</dbReference>
<evidence type="ECO:0000313" key="7">
    <source>
        <dbReference type="EMBL" id="POY38276.1"/>
    </source>
</evidence>
<evidence type="ECO:0000256" key="4">
    <source>
        <dbReference type="ARBA" id="ARBA00022759"/>
    </source>
</evidence>
<dbReference type="GO" id="GO:0045892">
    <property type="term" value="P:negative regulation of DNA-templated transcription"/>
    <property type="evidence" value="ECO:0007669"/>
    <property type="project" value="TreeGrafter"/>
</dbReference>
<dbReference type="NCBIfam" id="TIGR02116">
    <property type="entry name" value="toxin_Txe_YoeB"/>
    <property type="match status" value="1"/>
</dbReference>
<name>A0A2S5A6Z4_9FLAO</name>
<proteinExistence type="inferred from homology"/>
<gene>
    <name evidence="7" type="ORF">C3L50_13525</name>
</gene>
<accession>A0A2S5A6Z4</accession>
<dbReference type="Proteomes" id="UP000237310">
    <property type="component" value="Unassembled WGS sequence"/>
</dbReference>
<evidence type="ECO:0000313" key="8">
    <source>
        <dbReference type="Proteomes" id="UP000237310"/>
    </source>
</evidence>
<dbReference type="InterPro" id="IPR009614">
    <property type="entry name" value="YoeB_toxin"/>
</dbReference>
<dbReference type="InterPro" id="IPR035093">
    <property type="entry name" value="RelE/ParE_toxin_dom_sf"/>
</dbReference>
<dbReference type="GO" id="GO:0016787">
    <property type="term" value="F:hydrolase activity"/>
    <property type="evidence" value="ECO:0007669"/>
    <property type="project" value="UniProtKB-KW"/>
</dbReference>
<evidence type="ECO:0000256" key="5">
    <source>
        <dbReference type="ARBA" id="ARBA00022801"/>
    </source>
</evidence>
<evidence type="ECO:0000256" key="6">
    <source>
        <dbReference type="ARBA" id="ARBA00030388"/>
    </source>
</evidence>
<keyword evidence="3" id="KW-0540">Nuclease</keyword>
<keyword evidence="2" id="KW-1277">Toxin-antitoxin system</keyword>
<keyword evidence="5" id="KW-0378">Hydrolase</keyword>
<dbReference type="Gene3D" id="3.30.2310.20">
    <property type="entry name" value="RelE-like"/>
    <property type="match status" value="1"/>
</dbReference>
<evidence type="ECO:0000256" key="2">
    <source>
        <dbReference type="ARBA" id="ARBA00022649"/>
    </source>
</evidence>
<comment type="similarity">
    <text evidence="1">Belongs to the YoeB family.</text>
</comment>
<protein>
    <recommendedName>
        <fullName evidence="6">Putative mRNA interferase YoeB</fullName>
    </recommendedName>
</protein>
<sequence>MEKYKVIINPTAEKDFSKHKKAGNAATIKKILTILNELKEHPYTGEGQPEELKFDLKGLWSRRINKKDRLIYEVKEEIVTVFVISAMGHYFDK</sequence>
<dbReference type="GO" id="GO:0004519">
    <property type="term" value="F:endonuclease activity"/>
    <property type="evidence" value="ECO:0007669"/>
    <property type="project" value="UniProtKB-KW"/>
</dbReference>
<dbReference type="GO" id="GO:0006401">
    <property type="term" value="P:RNA catabolic process"/>
    <property type="evidence" value="ECO:0007669"/>
    <property type="project" value="InterPro"/>
</dbReference>
<dbReference type="Pfam" id="PF06769">
    <property type="entry name" value="YoeB_toxin"/>
    <property type="match status" value="1"/>
</dbReference>
<keyword evidence="8" id="KW-1185">Reference proteome</keyword>
<dbReference type="SUPFAM" id="SSF143011">
    <property type="entry name" value="RelE-like"/>
    <property type="match status" value="1"/>
</dbReference>
<dbReference type="PANTHER" id="PTHR38039">
    <property type="entry name" value="TOXIN YOEB"/>
    <property type="match status" value="1"/>
</dbReference>
<keyword evidence="4" id="KW-0255">Endonuclease</keyword>
<evidence type="ECO:0000256" key="3">
    <source>
        <dbReference type="ARBA" id="ARBA00022722"/>
    </source>
</evidence>
<organism evidence="7 8">
    <name type="scientific">Flavobacterium alvei</name>
    <dbReference type="NCBI Taxonomy" id="2080416"/>
    <lineage>
        <taxon>Bacteria</taxon>
        <taxon>Pseudomonadati</taxon>
        <taxon>Bacteroidota</taxon>
        <taxon>Flavobacteriia</taxon>
        <taxon>Flavobacteriales</taxon>
        <taxon>Flavobacteriaceae</taxon>
        <taxon>Flavobacterium</taxon>
    </lineage>
</organism>
<dbReference type="RefSeq" id="WP_103806709.1">
    <property type="nucleotide sequence ID" value="NZ_PQVG01000007.1"/>
</dbReference>
<dbReference type="PANTHER" id="PTHR38039:SF1">
    <property type="entry name" value="TOXIN YOEB"/>
    <property type="match status" value="1"/>
</dbReference>
<reference evidence="7 8" key="1">
    <citation type="submission" date="2018-01" db="EMBL/GenBank/DDBJ databases">
        <authorList>
            <person name="Gaut B.S."/>
            <person name="Morton B.R."/>
            <person name="Clegg M.T."/>
            <person name="Duvall M.R."/>
        </authorList>
    </citation>
    <scope>NUCLEOTIDE SEQUENCE [LARGE SCALE GENOMIC DNA]</scope>
    <source>
        <strain evidence="7 8">HR-AY</strain>
    </source>
</reference>